<dbReference type="Ensembl" id="ENSSVLT00005033142.1">
    <property type="protein sequence ID" value="ENSSVLP00005029836.1"/>
    <property type="gene ID" value="ENSSVLG00005023550.1"/>
</dbReference>
<reference evidence="1" key="1">
    <citation type="submission" date="2025-08" db="UniProtKB">
        <authorList>
            <consortium name="Ensembl"/>
        </authorList>
    </citation>
    <scope>IDENTIFICATION</scope>
</reference>
<evidence type="ECO:0000313" key="2">
    <source>
        <dbReference type="Proteomes" id="UP000694564"/>
    </source>
</evidence>
<accession>A0A8D2DW03</accession>
<sequence length="54" mass="6081">MEYFFFSLSTMEGCNKKTPSMQRRPSSDTKSTSALILDFPVSGSVMKTWLAKLV</sequence>
<keyword evidence="2" id="KW-1185">Reference proteome</keyword>
<reference evidence="1" key="2">
    <citation type="submission" date="2025-09" db="UniProtKB">
        <authorList>
            <consortium name="Ensembl"/>
        </authorList>
    </citation>
    <scope>IDENTIFICATION</scope>
</reference>
<proteinExistence type="predicted"/>
<dbReference type="AlphaFoldDB" id="A0A8D2DW03"/>
<evidence type="ECO:0000313" key="1">
    <source>
        <dbReference type="Ensembl" id="ENSSVLP00005029836.1"/>
    </source>
</evidence>
<name>A0A8D2DW03_SCIVU</name>
<protein>
    <submittedName>
        <fullName evidence="1">Uncharacterized protein</fullName>
    </submittedName>
</protein>
<dbReference type="Proteomes" id="UP000694564">
    <property type="component" value="Chromosome 16"/>
</dbReference>
<organism evidence="1 2">
    <name type="scientific">Sciurus vulgaris</name>
    <name type="common">Eurasian red squirrel</name>
    <dbReference type="NCBI Taxonomy" id="55149"/>
    <lineage>
        <taxon>Eukaryota</taxon>
        <taxon>Metazoa</taxon>
        <taxon>Chordata</taxon>
        <taxon>Craniata</taxon>
        <taxon>Vertebrata</taxon>
        <taxon>Euteleostomi</taxon>
        <taxon>Mammalia</taxon>
        <taxon>Eutheria</taxon>
        <taxon>Euarchontoglires</taxon>
        <taxon>Glires</taxon>
        <taxon>Rodentia</taxon>
        <taxon>Sciuromorpha</taxon>
        <taxon>Sciuridae</taxon>
        <taxon>Sciurinae</taxon>
        <taxon>Sciurini</taxon>
        <taxon>Sciurus</taxon>
    </lineage>
</organism>